<protein>
    <submittedName>
        <fullName evidence="8">IS4 family transposase</fullName>
    </submittedName>
</protein>
<feature type="domain" description="Transposase IS4-like" evidence="5">
    <location>
        <begin position="130"/>
        <end position="323"/>
    </location>
</feature>
<dbReference type="RefSeq" id="WP_265281972.1">
    <property type="nucleotide sequence ID" value="NZ_QZCW01000001.1"/>
</dbReference>
<dbReference type="Pfam" id="PF01609">
    <property type="entry name" value="DDE_Tnp_1"/>
    <property type="match status" value="1"/>
</dbReference>
<evidence type="ECO:0000313" key="8">
    <source>
        <dbReference type="EMBL" id="MCW5321929.1"/>
    </source>
</evidence>
<evidence type="ECO:0000256" key="2">
    <source>
        <dbReference type="ARBA" id="ARBA00022578"/>
    </source>
</evidence>
<dbReference type="InterPro" id="IPR047952">
    <property type="entry name" value="Transpos_IS4"/>
</dbReference>
<dbReference type="InterPro" id="IPR012337">
    <property type="entry name" value="RNaseH-like_sf"/>
</dbReference>
<proteinExistence type="inferred from homology"/>
<evidence type="ECO:0000256" key="4">
    <source>
        <dbReference type="ARBA" id="ARBA00023172"/>
    </source>
</evidence>
<sequence>MARVALERAIDPDWVDEVFEASRQRQYPRELLFSTVVEMVTLVSLGLRPSLHAAAKQAGNLPVSLAALYDKVKRTEPAIVRALVHGSGERLQPVVQAMGMEPSLPGWRLRVLDGNHLPASEKRLAPLREQRGAALPGYSLVVYDPDSGLVRDIIACEDAYTQERSATAPLLASAQEGELWIADRNFCTHTIMQGWHDAKAGFIVREHAKHPKLLKVGAMQLCARIETGEVHEQAIEIRQDQAPWRRIELRLDTPTEAGDTTIALWSNLPSTVSAQQIAQLYRKRWRIEEMFQRLESVLHSELRSLGHPRAALLGFAVAVLAYNVLSVLKRSVEQAHRDDSKPALDVSTYHLAVNLRSSYEGMLIALPAVHWTTWSCAEPQRIAERLLELASHLNPRTVSTAKRGPKTNKPKGYVDASIARSHVSTARVLMGTCSPTP</sequence>
<dbReference type="SUPFAM" id="SSF53098">
    <property type="entry name" value="Ribonuclease H-like"/>
    <property type="match status" value="1"/>
</dbReference>
<dbReference type="NCBIfam" id="NF033592">
    <property type="entry name" value="transpos_IS4_1"/>
    <property type="match status" value="1"/>
</dbReference>
<dbReference type="EMBL" id="QZCW01000002">
    <property type="protein sequence ID" value="MCW5321924.1"/>
    <property type="molecule type" value="Genomic_DNA"/>
</dbReference>
<dbReference type="PANTHER" id="PTHR33258:SF1">
    <property type="entry name" value="TRANSPOSASE INSL FOR INSERTION SEQUENCE ELEMENT IS186A-RELATED"/>
    <property type="match status" value="1"/>
</dbReference>
<dbReference type="Proteomes" id="UP001208935">
    <property type="component" value="Unassembled WGS sequence"/>
</dbReference>
<keyword evidence="3" id="KW-0238">DNA-binding</keyword>
<reference evidence="8" key="2">
    <citation type="submission" date="2024-05" db="EMBL/GenBank/DDBJ databases">
        <title>Verminephrobacter genomes.</title>
        <authorList>
            <person name="Lund M.B."/>
        </authorList>
    </citation>
    <scope>NUCLEOTIDE SEQUENCE</scope>
    <source>
        <strain evidence="8 9">AtM5-05</strain>
    </source>
</reference>
<evidence type="ECO:0000313" key="9">
    <source>
        <dbReference type="Proteomes" id="UP001208935"/>
    </source>
</evidence>
<name>A0ABT3KUA0_9BURK</name>
<keyword evidence="9" id="KW-1185">Reference proteome</keyword>
<keyword evidence="2" id="KW-0815">Transposition</keyword>
<gene>
    <name evidence="6" type="ORF">D5039_08135</name>
    <name evidence="7" type="ORF">D5039_12385</name>
    <name evidence="8" type="ORF">D5039_12410</name>
</gene>
<evidence type="ECO:0000259" key="5">
    <source>
        <dbReference type="Pfam" id="PF01609"/>
    </source>
</evidence>
<evidence type="ECO:0000256" key="3">
    <source>
        <dbReference type="ARBA" id="ARBA00023125"/>
    </source>
</evidence>
<comment type="caution">
    <text evidence="8">The sequence shown here is derived from an EMBL/GenBank/DDBJ whole genome shotgun (WGS) entry which is preliminary data.</text>
</comment>
<dbReference type="InterPro" id="IPR002559">
    <property type="entry name" value="Transposase_11"/>
</dbReference>
<dbReference type="Gene3D" id="3.90.350.10">
    <property type="entry name" value="Transposase Inhibitor Protein From Tn5, Chain A, domain 1"/>
    <property type="match status" value="1"/>
</dbReference>
<keyword evidence="4" id="KW-0233">DNA recombination</keyword>
<comment type="similarity">
    <text evidence="1">Belongs to the transposase 11 family.</text>
</comment>
<dbReference type="PANTHER" id="PTHR33258">
    <property type="entry name" value="TRANSPOSASE INSL FOR INSERTION SEQUENCE ELEMENT IS186A-RELATED"/>
    <property type="match status" value="1"/>
</dbReference>
<dbReference type="EMBL" id="QZCW01000001">
    <property type="protein sequence ID" value="MCW5321130.1"/>
    <property type="molecule type" value="Genomic_DNA"/>
</dbReference>
<accession>A0ABT3KUA0</accession>
<dbReference type="EMBL" id="QZCW01000002">
    <property type="protein sequence ID" value="MCW5321929.1"/>
    <property type="molecule type" value="Genomic_DNA"/>
</dbReference>
<evidence type="ECO:0000256" key="1">
    <source>
        <dbReference type="ARBA" id="ARBA00010075"/>
    </source>
</evidence>
<evidence type="ECO:0000313" key="7">
    <source>
        <dbReference type="EMBL" id="MCW5321924.1"/>
    </source>
</evidence>
<reference evidence="9" key="1">
    <citation type="submission" date="2023-07" db="EMBL/GenBank/DDBJ databases">
        <title>Verminephrobacter genomes.</title>
        <authorList>
            <person name="Lund M.B."/>
        </authorList>
    </citation>
    <scope>NUCLEOTIDE SEQUENCE [LARGE SCALE GENOMIC DNA]</scope>
    <source>
        <strain evidence="6 9">AtM5-05</strain>
    </source>
</reference>
<organism evidence="8 9">
    <name type="scientific">Verminephrobacter aporrectodeae subsp. tuberculatae</name>
    <dbReference type="NCBI Taxonomy" id="1110392"/>
    <lineage>
        <taxon>Bacteria</taxon>
        <taxon>Pseudomonadati</taxon>
        <taxon>Pseudomonadota</taxon>
        <taxon>Betaproteobacteria</taxon>
        <taxon>Burkholderiales</taxon>
        <taxon>Comamonadaceae</taxon>
        <taxon>Verminephrobacter</taxon>
    </lineage>
</organism>
<evidence type="ECO:0000313" key="6">
    <source>
        <dbReference type="EMBL" id="MCW5321130.1"/>
    </source>
</evidence>